<dbReference type="PANTHER" id="PTHR46797">
    <property type="entry name" value="HTH-TYPE TRANSCRIPTIONAL REGULATOR"/>
    <property type="match status" value="1"/>
</dbReference>
<protein>
    <submittedName>
        <fullName evidence="5">Helix-turn-helix transcriptional regulator</fullName>
    </submittedName>
</protein>
<dbReference type="CDD" id="cd00093">
    <property type="entry name" value="HTH_XRE"/>
    <property type="match status" value="1"/>
</dbReference>
<dbReference type="SUPFAM" id="SSF47413">
    <property type="entry name" value="lambda repressor-like DNA-binding domains"/>
    <property type="match status" value="1"/>
</dbReference>
<keyword evidence="3" id="KW-0804">Transcription</keyword>
<organism evidence="5 6">
    <name type="scientific">Sphingobacterium hotanense</name>
    <dbReference type="NCBI Taxonomy" id="649196"/>
    <lineage>
        <taxon>Bacteria</taxon>
        <taxon>Pseudomonadati</taxon>
        <taxon>Bacteroidota</taxon>
        <taxon>Sphingobacteriia</taxon>
        <taxon>Sphingobacteriales</taxon>
        <taxon>Sphingobacteriaceae</taxon>
        <taxon>Sphingobacterium</taxon>
    </lineage>
</organism>
<gene>
    <name evidence="5" type="ORF">HX018_05665</name>
</gene>
<evidence type="ECO:0000256" key="2">
    <source>
        <dbReference type="ARBA" id="ARBA00023125"/>
    </source>
</evidence>
<keyword evidence="6" id="KW-1185">Reference proteome</keyword>
<dbReference type="InterPro" id="IPR050807">
    <property type="entry name" value="TransReg_Diox_bact_type"/>
</dbReference>
<evidence type="ECO:0000313" key="5">
    <source>
        <dbReference type="EMBL" id="MDM1047722.1"/>
    </source>
</evidence>
<sequence length="75" mass="8753">MSEKSRDINFLKLFGKNLRSIRESKEMSQEEFSSFCDIDTRQLGRIERGESNSTILTVKKIADKLNLPIKELFEI</sequence>
<evidence type="ECO:0000256" key="3">
    <source>
        <dbReference type="ARBA" id="ARBA00023163"/>
    </source>
</evidence>
<dbReference type="EMBL" id="JACAGK010000011">
    <property type="protein sequence ID" value="MDM1047722.1"/>
    <property type="molecule type" value="Genomic_DNA"/>
</dbReference>
<dbReference type="Gene3D" id="1.10.260.40">
    <property type="entry name" value="lambda repressor-like DNA-binding domains"/>
    <property type="match status" value="1"/>
</dbReference>
<dbReference type="SMART" id="SM00530">
    <property type="entry name" value="HTH_XRE"/>
    <property type="match status" value="1"/>
</dbReference>
<dbReference type="PANTHER" id="PTHR46797:SF23">
    <property type="entry name" value="HTH-TYPE TRANSCRIPTIONAL REGULATOR SUTR"/>
    <property type="match status" value="1"/>
</dbReference>
<dbReference type="InterPro" id="IPR010982">
    <property type="entry name" value="Lambda_DNA-bd_dom_sf"/>
</dbReference>
<evidence type="ECO:0000256" key="1">
    <source>
        <dbReference type="ARBA" id="ARBA00023015"/>
    </source>
</evidence>
<reference evidence="5" key="1">
    <citation type="submission" date="2020-06" db="EMBL/GenBank/DDBJ databases">
        <authorList>
            <person name="Dong N."/>
        </authorList>
    </citation>
    <scope>NUCLEOTIDE SEQUENCE</scope>
    <source>
        <strain evidence="5">R1692</strain>
    </source>
</reference>
<dbReference type="PROSITE" id="PS50943">
    <property type="entry name" value="HTH_CROC1"/>
    <property type="match status" value="1"/>
</dbReference>
<dbReference type="InterPro" id="IPR001387">
    <property type="entry name" value="Cro/C1-type_HTH"/>
</dbReference>
<evidence type="ECO:0000259" key="4">
    <source>
        <dbReference type="PROSITE" id="PS50943"/>
    </source>
</evidence>
<name>A0ABT7NKH4_9SPHI</name>
<keyword evidence="2" id="KW-0238">DNA-binding</keyword>
<proteinExistence type="predicted"/>
<keyword evidence="1" id="KW-0805">Transcription regulation</keyword>
<accession>A0ABT7NKH4</accession>
<reference evidence="5" key="2">
    <citation type="journal article" date="2022" name="Sci. Total Environ.">
        <title>Prevalence, transmission, and molecular epidemiology of tet(X)-positive bacteria among humans, animals, and environmental niches in China: An epidemiological, and genomic-based study.</title>
        <authorList>
            <person name="Dong N."/>
            <person name="Zeng Y."/>
            <person name="Cai C."/>
            <person name="Sun C."/>
            <person name="Lu J."/>
            <person name="Liu C."/>
            <person name="Zhou H."/>
            <person name="Sun Q."/>
            <person name="Shu L."/>
            <person name="Wang H."/>
            <person name="Wang Y."/>
            <person name="Wang S."/>
            <person name="Wu C."/>
            <person name="Chan E.W."/>
            <person name="Chen G."/>
            <person name="Shen Z."/>
            <person name="Chen S."/>
            <person name="Zhang R."/>
        </authorList>
    </citation>
    <scope>NUCLEOTIDE SEQUENCE</scope>
    <source>
        <strain evidence="5">R1692</strain>
    </source>
</reference>
<evidence type="ECO:0000313" key="6">
    <source>
        <dbReference type="Proteomes" id="UP001170954"/>
    </source>
</evidence>
<dbReference type="RefSeq" id="WP_286650746.1">
    <property type="nucleotide sequence ID" value="NZ_JACAGK010000011.1"/>
</dbReference>
<feature type="domain" description="HTH cro/C1-type" evidence="4">
    <location>
        <begin position="18"/>
        <end position="72"/>
    </location>
</feature>
<dbReference type="Proteomes" id="UP001170954">
    <property type="component" value="Unassembled WGS sequence"/>
</dbReference>
<comment type="caution">
    <text evidence="5">The sequence shown here is derived from an EMBL/GenBank/DDBJ whole genome shotgun (WGS) entry which is preliminary data.</text>
</comment>
<dbReference type="Pfam" id="PF01381">
    <property type="entry name" value="HTH_3"/>
    <property type="match status" value="1"/>
</dbReference>